<dbReference type="SUPFAM" id="SSF51905">
    <property type="entry name" value="FAD/NAD(P)-binding domain"/>
    <property type="match status" value="2"/>
</dbReference>
<comment type="cofactor">
    <cofactor evidence="1">
        <name>FAD</name>
        <dbReference type="ChEBI" id="CHEBI:57692"/>
    </cofactor>
</comment>
<reference evidence="7 8" key="1">
    <citation type="journal article" date="2013" name="Genome Announc.">
        <title>Draft genome sequences for three mercury-methylating, sulfate-reducing bacteria.</title>
        <authorList>
            <person name="Brown S.D."/>
            <person name="Hurt R.A.Jr."/>
            <person name="Gilmour C.C."/>
            <person name="Elias D.A."/>
        </authorList>
    </citation>
    <scope>NUCLEOTIDE SEQUENCE [LARGE SCALE GENOMIC DNA]</scope>
    <source>
        <strain evidence="7 8">DSM 2059</strain>
    </source>
</reference>
<comment type="similarity">
    <text evidence="2">Belongs to the FAD-dependent oxidoreductase family.</text>
</comment>
<dbReference type="PATRIC" id="fig|1121405.3.peg.3621"/>
<keyword evidence="3" id="KW-0285">Flavoprotein</keyword>
<evidence type="ECO:0000313" key="8">
    <source>
        <dbReference type="Proteomes" id="UP000014977"/>
    </source>
</evidence>
<dbReference type="Pfam" id="PF18267">
    <property type="entry name" value="Rubredoxin_C"/>
    <property type="match status" value="1"/>
</dbReference>
<dbReference type="InterPro" id="IPR016156">
    <property type="entry name" value="FAD/NAD-linked_Rdtase_dimer_sf"/>
</dbReference>
<keyword evidence="8" id="KW-1185">Reference proteome</keyword>
<evidence type="ECO:0000259" key="5">
    <source>
        <dbReference type="Pfam" id="PF07992"/>
    </source>
</evidence>
<gene>
    <name evidence="7" type="ORF">dsmv_3154</name>
</gene>
<evidence type="ECO:0000256" key="2">
    <source>
        <dbReference type="ARBA" id="ARBA00006442"/>
    </source>
</evidence>
<dbReference type="OrthoDB" id="9768666at2"/>
<dbReference type="STRING" id="897.B2D07_09480"/>
<dbReference type="eggNOG" id="COG1251">
    <property type="taxonomic scope" value="Bacteria"/>
</dbReference>
<dbReference type="Gene3D" id="3.30.390.30">
    <property type="match status" value="1"/>
</dbReference>
<feature type="domain" description="FAD/NAD(P)-binding" evidence="5">
    <location>
        <begin position="1"/>
        <end position="286"/>
    </location>
</feature>
<dbReference type="PANTHER" id="PTHR43429:SF3">
    <property type="entry name" value="NITRITE REDUCTASE [NAD(P)H]"/>
    <property type="match status" value="1"/>
</dbReference>
<dbReference type="InterPro" id="IPR041575">
    <property type="entry name" value="Rubredoxin_C"/>
</dbReference>
<dbReference type="InterPro" id="IPR036188">
    <property type="entry name" value="FAD/NAD-bd_sf"/>
</dbReference>
<organism evidence="7 8">
    <name type="scientific">Desulfococcus multivorans DSM 2059</name>
    <dbReference type="NCBI Taxonomy" id="1121405"/>
    <lineage>
        <taxon>Bacteria</taxon>
        <taxon>Pseudomonadati</taxon>
        <taxon>Thermodesulfobacteriota</taxon>
        <taxon>Desulfobacteria</taxon>
        <taxon>Desulfobacterales</taxon>
        <taxon>Desulfococcaceae</taxon>
        <taxon>Desulfococcus</taxon>
    </lineage>
</organism>
<dbReference type="PANTHER" id="PTHR43429">
    <property type="entry name" value="PYRIDINE NUCLEOTIDE-DISULFIDE OXIDOREDUCTASE DOMAIN-CONTAINING"/>
    <property type="match status" value="1"/>
</dbReference>
<feature type="domain" description="NADH-rubredoxin oxidoreductase C-terminal" evidence="6">
    <location>
        <begin position="321"/>
        <end position="388"/>
    </location>
</feature>
<evidence type="ECO:0000256" key="4">
    <source>
        <dbReference type="ARBA" id="ARBA00022827"/>
    </source>
</evidence>
<proteinExistence type="inferred from homology"/>
<keyword evidence="4" id="KW-0274">FAD</keyword>
<dbReference type="Pfam" id="PF07992">
    <property type="entry name" value="Pyr_redox_2"/>
    <property type="match status" value="1"/>
</dbReference>
<dbReference type="PRINTS" id="PR00368">
    <property type="entry name" value="FADPNR"/>
</dbReference>
<dbReference type="Proteomes" id="UP000014977">
    <property type="component" value="Unassembled WGS sequence"/>
</dbReference>
<dbReference type="Gene3D" id="3.50.50.60">
    <property type="entry name" value="FAD/NAD(P)-binding domain"/>
    <property type="match status" value="2"/>
</dbReference>
<dbReference type="RefSeq" id="WP_020878244.1">
    <property type="nucleotide sequence ID" value="NZ_ATHJ01000108.1"/>
</dbReference>
<comment type="caution">
    <text evidence="7">The sequence shown here is derived from an EMBL/GenBank/DDBJ whole genome shotgun (WGS) entry which is preliminary data.</text>
</comment>
<sequence length="410" mass="44608">MKYVIIGNGVAGIHAAEAIRHLDAEGRLTLIGDETFPPYCRPMISMVLEGATPPERLPIRSTDFYRRLGITPILGRRVSGIDVEARVVRLPGLEDGIPFDRLLIASGADPRPITADGLHLAHIFYMRTERHIREMLDAIPTVKTALVLGGGLVGFKAAYGLLRRGIRVTQLIRSAYPLSMQVDRTAGEMILNELVRKGLDVRVGLSAAAFHGNGRVEGARLSDGSEIACDMVVIGKGVLPALSFVPRDRIDVDLGVLVNAHMETSVPGIYAAGDAAEFVDIARKTRWVNAIWPEAAAQGRAAGMNMAGRPVALKGSLSRNVIRIFDMDVMTGGWVDPPESAGFEILSRHDRRRKTYRKLVLDGRRLVGMAMVNDIAQGGLLISLIQNEVPLRISGNALLSSGFNYRQLLN</sequence>
<dbReference type="InterPro" id="IPR023753">
    <property type="entry name" value="FAD/NAD-binding_dom"/>
</dbReference>
<dbReference type="GO" id="GO:0016491">
    <property type="term" value="F:oxidoreductase activity"/>
    <property type="evidence" value="ECO:0007669"/>
    <property type="project" value="InterPro"/>
</dbReference>
<dbReference type="AlphaFoldDB" id="S7TFI0"/>
<dbReference type="InterPro" id="IPR050260">
    <property type="entry name" value="FAD-bd_OxRdtase"/>
</dbReference>
<dbReference type="PRINTS" id="PR00411">
    <property type="entry name" value="PNDRDTASEI"/>
</dbReference>
<protein>
    <submittedName>
        <fullName evidence="7">Pyridine nucleotide-disulfide oxidoreductase, FAD/NAD(P)-binding domain containing protein</fullName>
    </submittedName>
</protein>
<evidence type="ECO:0000256" key="3">
    <source>
        <dbReference type="ARBA" id="ARBA00022630"/>
    </source>
</evidence>
<dbReference type="EMBL" id="ATHJ01000108">
    <property type="protein sequence ID" value="EPR35340.1"/>
    <property type="molecule type" value="Genomic_DNA"/>
</dbReference>
<accession>S7TFI0</accession>
<evidence type="ECO:0000256" key="1">
    <source>
        <dbReference type="ARBA" id="ARBA00001974"/>
    </source>
</evidence>
<name>S7TFI0_DESML</name>
<evidence type="ECO:0000259" key="6">
    <source>
        <dbReference type="Pfam" id="PF18267"/>
    </source>
</evidence>
<evidence type="ECO:0000313" key="7">
    <source>
        <dbReference type="EMBL" id="EPR35340.1"/>
    </source>
</evidence>